<sequence>MQEEYVVVHKCSHIGVAGTTPVHVKRMTDGTFKARCGIALMGTTNMDEAEFKACRYNPFHPEFHDNWAEGDGATEEEALAALKADMQQTANSLWAF</sequence>
<organism evidence="1 2">
    <name type="scientific">Candidatus Accumulibacter vicinus</name>
    <dbReference type="NCBI Taxonomy" id="2954382"/>
    <lineage>
        <taxon>Bacteria</taxon>
        <taxon>Pseudomonadati</taxon>
        <taxon>Pseudomonadota</taxon>
        <taxon>Betaproteobacteria</taxon>
        <taxon>Candidatus Accumulibacter</taxon>
    </lineage>
</organism>
<comment type="caution">
    <text evidence="1">The sequence shown here is derived from an EMBL/GenBank/DDBJ whole genome shotgun (WGS) entry which is preliminary data.</text>
</comment>
<dbReference type="STRING" id="1457154.CAPSK01_004683"/>
<protein>
    <submittedName>
        <fullName evidence="1">Uncharacterized protein</fullName>
    </submittedName>
</protein>
<accession>A0A084XUD6</accession>
<dbReference type="RefSeq" id="WP_034931188.1">
    <property type="nucleotide sequence ID" value="NZ_JDSS02000052.1"/>
</dbReference>
<gene>
    <name evidence="1" type="ORF">CAPSK01_004683</name>
</gene>
<evidence type="ECO:0000313" key="1">
    <source>
        <dbReference type="EMBL" id="KFB66080.1"/>
    </source>
</evidence>
<evidence type="ECO:0000313" key="2">
    <source>
        <dbReference type="Proteomes" id="UP000019812"/>
    </source>
</evidence>
<reference evidence="1 2" key="1">
    <citation type="submission" date="2014-07" db="EMBL/GenBank/DDBJ databases">
        <title>Expanding our view of genomic diversity in Candidatus Accumulibacter clades.</title>
        <authorList>
            <person name="Skennerton C.T."/>
            <person name="Barr J.J."/>
            <person name="Slater F.R."/>
            <person name="Bond P.L."/>
            <person name="Tyson G.W."/>
        </authorList>
    </citation>
    <scope>NUCLEOTIDE SEQUENCE [LARGE SCALE GENOMIC DNA]</scope>
    <source>
        <strain evidence="2">SK-01</strain>
    </source>
</reference>
<dbReference type="EMBL" id="JDSS02000052">
    <property type="protein sequence ID" value="KFB66080.1"/>
    <property type="molecule type" value="Genomic_DNA"/>
</dbReference>
<proteinExistence type="predicted"/>
<name>A0A084XUD6_9PROT</name>
<dbReference type="AlphaFoldDB" id="A0A084XUD6"/>
<dbReference type="Proteomes" id="UP000019812">
    <property type="component" value="Unassembled WGS sequence"/>
</dbReference>